<proteinExistence type="predicted"/>
<feature type="domain" description="Response regulatory" evidence="3">
    <location>
        <begin position="4"/>
        <end position="116"/>
    </location>
</feature>
<evidence type="ECO:0000256" key="2">
    <source>
        <dbReference type="PROSITE-ProRule" id="PRU00169"/>
    </source>
</evidence>
<dbReference type="AlphaFoldDB" id="A0A7J0BV07"/>
<dbReference type="InterPro" id="IPR050595">
    <property type="entry name" value="Bact_response_regulator"/>
</dbReference>
<dbReference type="SUPFAM" id="SSF52172">
    <property type="entry name" value="CheY-like"/>
    <property type="match status" value="1"/>
</dbReference>
<dbReference type="Pfam" id="PF00072">
    <property type="entry name" value="Response_reg"/>
    <property type="match status" value="1"/>
</dbReference>
<dbReference type="Gene3D" id="3.40.50.2300">
    <property type="match status" value="1"/>
</dbReference>
<dbReference type="Proteomes" id="UP000503820">
    <property type="component" value="Unassembled WGS sequence"/>
</dbReference>
<keyword evidence="5" id="KW-1185">Reference proteome</keyword>
<keyword evidence="1 2" id="KW-0597">Phosphoprotein</keyword>
<dbReference type="InterPro" id="IPR001789">
    <property type="entry name" value="Sig_transdc_resp-reg_receiver"/>
</dbReference>
<dbReference type="PROSITE" id="PS50110">
    <property type="entry name" value="RESPONSE_REGULATORY"/>
    <property type="match status" value="1"/>
</dbReference>
<evidence type="ECO:0000313" key="5">
    <source>
        <dbReference type="Proteomes" id="UP000503820"/>
    </source>
</evidence>
<comment type="caution">
    <text evidence="4">The sequence shown here is derived from an EMBL/GenBank/DDBJ whole genome shotgun (WGS) entry which is preliminary data.</text>
</comment>
<dbReference type="GO" id="GO:0000160">
    <property type="term" value="P:phosphorelay signal transduction system"/>
    <property type="evidence" value="ECO:0007669"/>
    <property type="project" value="InterPro"/>
</dbReference>
<gene>
    <name evidence="4" type="ORF">DSM19430T_15280</name>
</gene>
<dbReference type="PANTHER" id="PTHR44591:SF3">
    <property type="entry name" value="RESPONSE REGULATORY DOMAIN-CONTAINING PROTEIN"/>
    <property type="match status" value="1"/>
</dbReference>
<evidence type="ECO:0000313" key="4">
    <source>
        <dbReference type="EMBL" id="GFM36844.1"/>
    </source>
</evidence>
<evidence type="ECO:0000259" key="3">
    <source>
        <dbReference type="PROSITE" id="PS50110"/>
    </source>
</evidence>
<dbReference type="PANTHER" id="PTHR44591">
    <property type="entry name" value="STRESS RESPONSE REGULATOR PROTEIN 1"/>
    <property type="match status" value="1"/>
</dbReference>
<evidence type="ECO:0000256" key="1">
    <source>
        <dbReference type="ARBA" id="ARBA00022553"/>
    </source>
</evidence>
<dbReference type="SMART" id="SM00448">
    <property type="entry name" value="REC"/>
    <property type="match status" value="1"/>
</dbReference>
<accession>A0A7J0BV07</accession>
<name>A0A7J0BV07_9BACT</name>
<dbReference type="EMBL" id="BLVP01000007">
    <property type="protein sequence ID" value="GFM36844.1"/>
    <property type="molecule type" value="Genomic_DNA"/>
</dbReference>
<sequence length="118" mass="12802">MAQHILVIDDDENIVEYLVNVLTARGYEADGATGREQALRLAKENPPDLVTLDMEMPGEEGALLYRDLAALPGMEHIPFVLMCGLQGIHHAVPNAVATVNKPFDPDKLAGIIRSATKV</sequence>
<reference evidence="4 5" key="1">
    <citation type="submission" date="2020-05" db="EMBL/GenBank/DDBJ databases">
        <title>Draft genome sequence of Desulfovibrio psychrotolerans JS1T.</title>
        <authorList>
            <person name="Ueno A."/>
            <person name="Tamazawa S."/>
            <person name="Tamamura S."/>
            <person name="Murakami T."/>
            <person name="Kiyama T."/>
            <person name="Inomata H."/>
            <person name="Amano Y."/>
            <person name="Miyakawa K."/>
            <person name="Tamaki H."/>
            <person name="Naganuma T."/>
            <person name="Kaneko K."/>
        </authorList>
    </citation>
    <scope>NUCLEOTIDE SEQUENCE [LARGE SCALE GENOMIC DNA]</scope>
    <source>
        <strain evidence="4 5">JS1</strain>
    </source>
</reference>
<dbReference type="InterPro" id="IPR011006">
    <property type="entry name" value="CheY-like_superfamily"/>
</dbReference>
<feature type="modified residue" description="4-aspartylphosphate" evidence="2">
    <location>
        <position position="53"/>
    </location>
</feature>
<organism evidence="4 5">
    <name type="scientific">Desulfovibrio psychrotolerans</name>
    <dbReference type="NCBI Taxonomy" id="415242"/>
    <lineage>
        <taxon>Bacteria</taxon>
        <taxon>Pseudomonadati</taxon>
        <taxon>Thermodesulfobacteriota</taxon>
        <taxon>Desulfovibrionia</taxon>
        <taxon>Desulfovibrionales</taxon>
        <taxon>Desulfovibrionaceae</taxon>
        <taxon>Desulfovibrio</taxon>
    </lineage>
</organism>
<protein>
    <submittedName>
        <fullName evidence="4">Response regulator</fullName>
    </submittedName>
</protein>
<dbReference type="RefSeq" id="WP_174409493.1">
    <property type="nucleotide sequence ID" value="NZ_BLVP01000007.1"/>
</dbReference>